<evidence type="ECO:0000256" key="4">
    <source>
        <dbReference type="ARBA" id="ARBA00023163"/>
    </source>
</evidence>
<dbReference type="Proteomes" id="UP001145072">
    <property type="component" value="Unassembled WGS sequence"/>
</dbReference>
<proteinExistence type="inferred from homology"/>
<evidence type="ECO:0000313" key="7">
    <source>
        <dbReference type="Proteomes" id="UP001145072"/>
    </source>
</evidence>
<dbReference type="EC" id="2.7.7.6" evidence="5"/>
<comment type="similarity">
    <text evidence="5">Belongs to the RNA polymerase subunit epsilon family.</text>
</comment>
<reference evidence="6" key="1">
    <citation type="submission" date="2022-06" db="EMBL/GenBank/DDBJ databases">
        <title>Aquibacillus sp. a new bacterium isolated from soil saline samples.</title>
        <authorList>
            <person name="Galisteo C."/>
            <person name="De La Haba R."/>
            <person name="Sanchez-Porro C."/>
            <person name="Ventosa A."/>
        </authorList>
    </citation>
    <scope>NUCLEOTIDE SEQUENCE</scope>
    <source>
        <strain evidence="6">JCM 12387</strain>
    </source>
</reference>
<dbReference type="GO" id="GO:0003677">
    <property type="term" value="F:DNA binding"/>
    <property type="evidence" value="ECO:0007669"/>
    <property type="project" value="UniProtKB-UniRule"/>
</dbReference>
<evidence type="ECO:0000313" key="6">
    <source>
        <dbReference type="EMBL" id="MDC3420640.1"/>
    </source>
</evidence>
<evidence type="ECO:0000256" key="1">
    <source>
        <dbReference type="ARBA" id="ARBA00022478"/>
    </source>
</evidence>
<dbReference type="GO" id="GO:0000428">
    <property type="term" value="C:DNA-directed RNA polymerase complex"/>
    <property type="evidence" value="ECO:0007669"/>
    <property type="project" value="UniProtKB-KW"/>
</dbReference>
<dbReference type="GO" id="GO:0003899">
    <property type="term" value="F:DNA-directed RNA polymerase activity"/>
    <property type="evidence" value="ECO:0007669"/>
    <property type="project" value="UniProtKB-UniRule"/>
</dbReference>
<dbReference type="HAMAP" id="MF_01553">
    <property type="entry name" value="RNApol_bact_RpoY"/>
    <property type="match status" value="1"/>
</dbReference>
<dbReference type="InterPro" id="IPR009907">
    <property type="entry name" value="RpoY"/>
</dbReference>
<organism evidence="6 7">
    <name type="scientific">Aquibacillus koreensis</name>
    <dbReference type="NCBI Taxonomy" id="279446"/>
    <lineage>
        <taxon>Bacteria</taxon>
        <taxon>Bacillati</taxon>
        <taxon>Bacillota</taxon>
        <taxon>Bacilli</taxon>
        <taxon>Bacillales</taxon>
        <taxon>Bacillaceae</taxon>
        <taxon>Aquibacillus</taxon>
    </lineage>
</organism>
<protein>
    <recommendedName>
        <fullName evidence="5">DNA-directed RNA polymerase subunit epsilon</fullName>
        <shortName evidence="5">RNAP epsilon subunit</shortName>
        <ecNumber evidence="5">2.7.7.6</ecNumber>
    </recommendedName>
    <alternativeName>
        <fullName evidence="5">RNA polymerase epsilon subunit</fullName>
    </alternativeName>
    <alternativeName>
        <fullName evidence="5">Transcriptase subunit epsilon</fullName>
    </alternativeName>
</protein>
<comment type="subunit">
    <text evidence="5">RNAP is composed of a core of 2 alpha, a beta and a beta' subunit. The core is associated with a delta subunit, and at least one of epsilon or omega. When a sigma factor is associated with the core the holoenzyme is formed, which can initiate transcription.</text>
</comment>
<keyword evidence="7" id="KW-1185">Reference proteome</keyword>
<evidence type="ECO:0000256" key="2">
    <source>
        <dbReference type="ARBA" id="ARBA00022679"/>
    </source>
</evidence>
<evidence type="ECO:0000256" key="5">
    <source>
        <dbReference type="HAMAP-Rule" id="MF_01553"/>
    </source>
</evidence>
<keyword evidence="2 5" id="KW-0808">Transferase</keyword>
<sequence length="69" mass="8213">MIFKVLFQEIPNEIPVRERTKSLYFEATTERQVREKLSDRKINIEFIQPLVGAHLAYEQQSEDFEVENA</sequence>
<keyword evidence="3 5" id="KW-0548">Nucleotidyltransferase</keyword>
<name>A0A9X4AJP4_9BACI</name>
<dbReference type="AlphaFoldDB" id="A0A9X4AJP4"/>
<dbReference type="GO" id="GO:0006351">
    <property type="term" value="P:DNA-templated transcription"/>
    <property type="evidence" value="ECO:0007669"/>
    <property type="project" value="UniProtKB-UniRule"/>
</dbReference>
<accession>A0A9X4AJP4</accession>
<gene>
    <name evidence="5" type="primary">rpoY</name>
    <name evidence="6" type="ORF">NC661_09695</name>
</gene>
<keyword evidence="4 5" id="KW-0804">Transcription</keyword>
<keyword evidence="1 5" id="KW-0240">DNA-directed RNA polymerase</keyword>
<comment type="catalytic activity">
    <reaction evidence="5">
        <text>RNA(n) + a ribonucleoside 5'-triphosphate = RNA(n+1) + diphosphate</text>
        <dbReference type="Rhea" id="RHEA:21248"/>
        <dbReference type="Rhea" id="RHEA-COMP:14527"/>
        <dbReference type="Rhea" id="RHEA-COMP:17342"/>
        <dbReference type="ChEBI" id="CHEBI:33019"/>
        <dbReference type="ChEBI" id="CHEBI:61557"/>
        <dbReference type="ChEBI" id="CHEBI:140395"/>
        <dbReference type="EC" id="2.7.7.6"/>
    </reaction>
</comment>
<dbReference type="RefSeq" id="WP_259872225.1">
    <property type="nucleotide sequence ID" value="NZ_JAMQJZ010000006.1"/>
</dbReference>
<dbReference type="NCBIfam" id="NF010188">
    <property type="entry name" value="PRK13667.1"/>
    <property type="match status" value="1"/>
</dbReference>
<comment type="function">
    <text evidence="5">A non-essential component of RNA polymerase (RNAP).</text>
</comment>
<dbReference type="EMBL" id="JAMQJZ010000006">
    <property type="protein sequence ID" value="MDC3420640.1"/>
    <property type="molecule type" value="Genomic_DNA"/>
</dbReference>
<dbReference type="Pfam" id="PF07288">
    <property type="entry name" value="RpoY"/>
    <property type="match status" value="1"/>
</dbReference>
<evidence type="ECO:0000256" key="3">
    <source>
        <dbReference type="ARBA" id="ARBA00022695"/>
    </source>
</evidence>
<comment type="caution">
    <text evidence="6">The sequence shown here is derived from an EMBL/GenBank/DDBJ whole genome shotgun (WGS) entry which is preliminary data.</text>
</comment>
<dbReference type="Gene3D" id="3.10.20.730">
    <property type="entry name" value="RNAP, epsilon subunit-like"/>
    <property type="match status" value="1"/>
</dbReference>